<keyword evidence="2" id="KW-0460">Magnesium</keyword>
<name>A0A101HZX6_UNCT6</name>
<feature type="binding site" evidence="2">
    <location>
        <position position="116"/>
    </location>
    <ligand>
        <name>substrate</name>
    </ligand>
</feature>
<organism evidence="3 4">
    <name type="scientific">candidate division TA06 bacterium 34_109</name>
    <dbReference type="NCBI Taxonomy" id="1635277"/>
    <lineage>
        <taxon>Bacteria</taxon>
        <taxon>Bacteria division TA06</taxon>
    </lineage>
</organism>
<keyword evidence="3" id="KW-0808">Transferase</keyword>
<evidence type="ECO:0000313" key="3">
    <source>
        <dbReference type="EMBL" id="KUK85909.1"/>
    </source>
</evidence>
<dbReference type="GO" id="GO:0046872">
    <property type="term" value="F:metal ion binding"/>
    <property type="evidence" value="ECO:0007669"/>
    <property type="project" value="UniProtKB-KW"/>
</dbReference>
<dbReference type="EMBL" id="LGGX01000036">
    <property type="protein sequence ID" value="KUK85909.1"/>
    <property type="molecule type" value="Genomic_DNA"/>
</dbReference>
<sequence>MIHVLTSKPEVSSEIIEKFRNISVATVYEASGKKGFIDSQIKPLARGMKICGPAFTVQSAPGDNLMLHKALEISRQGDVIVATVGNLYEYGYWGDLMATQAVTKGLEGLAIDGCVRDSEDMIKQGFKVFCRGISIRGTDKKTLGLINYPINFGGATVHAGDLILGDDDGMVVVRYIECEEVLAKSLDRMQKEKVKAEALKLGATSVEYNKLDDIFKSLGLREGKTDD</sequence>
<dbReference type="Gene3D" id="3.50.30.40">
    <property type="entry name" value="Ribonuclease E inhibitor RraA/RraA-like"/>
    <property type="match status" value="1"/>
</dbReference>
<dbReference type="InterPro" id="IPR036704">
    <property type="entry name" value="RraA/RraA-like_sf"/>
</dbReference>
<dbReference type="GO" id="GO:0008168">
    <property type="term" value="F:methyltransferase activity"/>
    <property type="evidence" value="ECO:0007669"/>
    <property type="project" value="UniProtKB-KW"/>
</dbReference>
<evidence type="ECO:0000256" key="2">
    <source>
        <dbReference type="PIRSR" id="PIRSR605493-1"/>
    </source>
</evidence>
<dbReference type="CDD" id="cd16841">
    <property type="entry name" value="RraA_family"/>
    <property type="match status" value="1"/>
</dbReference>
<evidence type="ECO:0000256" key="1">
    <source>
        <dbReference type="ARBA" id="ARBA00029596"/>
    </source>
</evidence>
<gene>
    <name evidence="3" type="ORF">XE03_1832</name>
</gene>
<dbReference type="Pfam" id="PF03737">
    <property type="entry name" value="RraA-like"/>
    <property type="match status" value="1"/>
</dbReference>
<reference evidence="4" key="1">
    <citation type="journal article" date="2015" name="MBio">
        <title>Genome-Resolved Metagenomic Analysis Reveals Roles for Candidate Phyla and Other Microbial Community Members in Biogeochemical Transformations in Oil Reservoirs.</title>
        <authorList>
            <person name="Hu P."/>
            <person name="Tom L."/>
            <person name="Singh A."/>
            <person name="Thomas B.C."/>
            <person name="Baker B.J."/>
            <person name="Piceno Y.M."/>
            <person name="Andersen G.L."/>
            <person name="Banfield J.F."/>
        </authorList>
    </citation>
    <scope>NUCLEOTIDE SEQUENCE [LARGE SCALE GENOMIC DNA]</scope>
</reference>
<feature type="binding site" evidence="2">
    <location>
        <position position="117"/>
    </location>
    <ligand>
        <name>Mg(2+)</name>
        <dbReference type="ChEBI" id="CHEBI:18420"/>
    </ligand>
</feature>
<dbReference type="SUPFAM" id="SSF89562">
    <property type="entry name" value="RraA-like"/>
    <property type="match status" value="1"/>
</dbReference>
<dbReference type="PANTHER" id="PTHR33254">
    <property type="entry name" value="4-HYDROXY-4-METHYL-2-OXOGLUTARATE ALDOLASE 3-RELATED"/>
    <property type="match status" value="1"/>
</dbReference>
<dbReference type="NCBIfam" id="NF006731">
    <property type="entry name" value="PRK09262.1"/>
    <property type="match status" value="1"/>
</dbReference>
<dbReference type="AlphaFoldDB" id="A0A101HZX6"/>
<dbReference type="PANTHER" id="PTHR33254:SF4">
    <property type="entry name" value="4-HYDROXY-4-METHYL-2-OXOGLUTARATE ALDOLASE 3-RELATED"/>
    <property type="match status" value="1"/>
</dbReference>
<feature type="binding site" evidence="2">
    <location>
        <begin position="94"/>
        <end position="97"/>
    </location>
    <ligand>
        <name>substrate</name>
    </ligand>
</feature>
<comment type="cofactor">
    <cofactor evidence="2">
        <name>Mg(2+)</name>
        <dbReference type="ChEBI" id="CHEBI:18420"/>
    </cofactor>
</comment>
<dbReference type="InterPro" id="IPR005493">
    <property type="entry name" value="RraA/RraA-like"/>
</dbReference>
<dbReference type="Proteomes" id="UP000053467">
    <property type="component" value="Unassembled WGS sequence"/>
</dbReference>
<accession>A0A101HZX6</accession>
<dbReference type="GO" id="GO:0032259">
    <property type="term" value="P:methylation"/>
    <property type="evidence" value="ECO:0007669"/>
    <property type="project" value="UniProtKB-KW"/>
</dbReference>
<keyword evidence="3" id="KW-0489">Methyltransferase</keyword>
<proteinExistence type="predicted"/>
<protein>
    <recommendedName>
        <fullName evidence="1">Regulator of ribonuclease activity homolog</fullName>
    </recommendedName>
</protein>
<comment type="caution">
    <text evidence="3">The sequence shown here is derived from an EMBL/GenBank/DDBJ whole genome shotgun (WGS) entry which is preliminary data.</text>
</comment>
<dbReference type="PATRIC" id="fig|1635277.3.peg.1807"/>
<keyword evidence="2" id="KW-0479">Metal-binding</keyword>
<evidence type="ECO:0000313" key="4">
    <source>
        <dbReference type="Proteomes" id="UP000053467"/>
    </source>
</evidence>